<keyword evidence="2" id="KW-0614">Plasmid</keyword>
<reference evidence="2 3" key="1">
    <citation type="journal article" date="2010" name="Stand. Genomic Sci.">
        <title>Complete genome sequence of Ilyobacter polytropus type strain (CuHbu1).</title>
        <authorList>
            <person name="Sikorski J."/>
            <person name="Chertkov O."/>
            <person name="Lapidus A."/>
            <person name="Nolan M."/>
            <person name="Lucas S."/>
            <person name="Del Rio T.G."/>
            <person name="Tice H."/>
            <person name="Cheng J.F."/>
            <person name="Tapia R."/>
            <person name="Han C."/>
            <person name="Goodwin L."/>
            <person name="Pitluck S."/>
            <person name="Liolios K."/>
            <person name="Ivanova N."/>
            <person name="Mavromatis K."/>
            <person name="Mikhailova N."/>
            <person name="Pati A."/>
            <person name="Chen A."/>
            <person name="Palaniappan K."/>
            <person name="Land M."/>
            <person name="Hauser L."/>
            <person name="Chang Y.J."/>
            <person name="Jeffries C.D."/>
            <person name="Brambilla E."/>
            <person name="Yasawong M."/>
            <person name="Rohde M."/>
            <person name="Pukall R."/>
            <person name="Spring S."/>
            <person name="Goker M."/>
            <person name="Woyke T."/>
            <person name="Bristow J."/>
            <person name="Eisen J.A."/>
            <person name="Markowitz V."/>
            <person name="Hugenholtz P."/>
            <person name="Kyrpides N.C."/>
            <person name="Klenk H.P."/>
        </authorList>
    </citation>
    <scope>NUCLEOTIDE SEQUENCE [LARGE SCALE GENOMIC DNA]</scope>
    <source>
        <strain evidence="3">ATCC 51220 / DSM 2926 / LMG 16218 / CuHBu1</strain>
        <plasmid evidence="3">pILYOP01</plasmid>
    </source>
</reference>
<dbReference type="PROSITE" id="PS51186">
    <property type="entry name" value="GNAT"/>
    <property type="match status" value="1"/>
</dbReference>
<dbReference type="Gene3D" id="3.40.630.30">
    <property type="match status" value="1"/>
</dbReference>
<feature type="domain" description="N-acetyltransferase" evidence="1">
    <location>
        <begin position="278"/>
        <end position="431"/>
    </location>
</feature>
<name>E3HD57_ILYPC</name>
<protein>
    <submittedName>
        <fullName evidence="2">GCN5-related N-acetyltransferase</fullName>
    </submittedName>
</protein>
<dbReference type="AlphaFoldDB" id="E3HD57"/>
<sequence>MKIDYSFPNTFFDFIRENKTLKEFMSHPFSEIFLKNNCCNSENIQDFRKNPIFQNFLNKESIINEIIEELTFHENVWFHNLKKHTEYLFPQHNIENTELFFTLGEKQNSKNEIFVNIGKYIDSNNYQEIIPEIIYKTTLFLYTRKHPYKIDLNHLAPVHYMDFIHYLIHYKGAAAYSTRLYMSSSSFDYSDSHFLGDSLKLNELLNSYNSLSNTLEKMKEINLSPFLETNSFPENLGYQIFRRTILSGKSFYEVVSKPFPDFINMYLPPILPQNIQKLSAGNLSESQAKEIVNWEYPDEFSVYNFPSWDEMSKLRWAITFKEKRKKEFIGFFIQDSLIGFGQIVKGSGEIIIGVGIRPDLCGYGYGTRVVGILIEKCKEINANSTITLKVRSFNKRAINCYKKLGFEEISKYKTYSLAGEEEFIKMELYQIH</sequence>
<keyword evidence="3" id="KW-1185">Reference proteome</keyword>
<dbReference type="KEGG" id="ipo:Ilyop_2778"/>
<proteinExistence type="predicted"/>
<evidence type="ECO:0000313" key="2">
    <source>
        <dbReference type="EMBL" id="ADO84533.1"/>
    </source>
</evidence>
<accession>E3HD57</accession>
<dbReference type="Pfam" id="PF00583">
    <property type="entry name" value="Acetyltransf_1"/>
    <property type="match status" value="1"/>
</dbReference>
<evidence type="ECO:0000313" key="3">
    <source>
        <dbReference type="Proteomes" id="UP000006875"/>
    </source>
</evidence>
<evidence type="ECO:0000259" key="1">
    <source>
        <dbReference type="PROSITE" id="PS51186"/>
    </source>
</evidence>
<dbReference type="HOGENOM" id="CLU_634255_0_0_0"/>
<organism evidence="2 3">
    <name type="scientific">Ilyobacter polytropus (strain ATCC 51220 / DSM 2926 / LMG 16218 / CuHBu1)</name>
    <dbReference type="NCBI Taxonomy" id="572544"/>
    <lineage>
        <taxon>Bacteria</taxon>
        <taxon>Fusobacteriati</taxon>
        <taxon>Fusobacteriota</taxon>
        <taxon>Fusobacteriia</taxon>
        <taxon>Fusobacteriales</taxon>
        <taxon>Fusobacteriaceae</taxon>
        <taxon>Ilyobacter</taxon>
    </lineage>
</organism>
<dbReference type="RefSeq" id="WP_013389185.1">
    <property type="nucleotide sequence ID" value="NC_014633.1"/>
</dbReference>
<geneLocation type="plasmid" evidence="2 3">
    <name>pILYOP01</name>
</geneLocation>
<dbReference type="SUPFAM" id="SSF55729">
    <property type="entry name" value="Acyl-CoA N-acyltransferases (Nat)"/>
    <property type="match status" value="1"/>
</dbReference>
<gene>
    <name evidence="2" type="ordered locus">Ilyop_2778</name>
</gene>
<dbReference type="Proteomes" id="UP000006875">
    <property type="component" value="Plasmid pILYOP01"/>
</dbReference>
<dbReference type="GO" id="GO:0016747">
    <property type="term" value="F:acyltransferase activity, transferring groups other than amino-acyl groups"/>
    <property type="evidence" value="ECO:0007669"/>
    <property type="project" value="InterPro"/>
</dbReference>
<dbReference type="InterPro" id="IPR016181">
    <property type="entry name" value="Acyl_CoA_acyltransferase"/>
</dbReference>
<dbReference type="EMBL" id="CP002282">
    <property type="protein sequence ID" value="ADO84533.1"/>
    <property type="molecule type" value="Genomic_DNA"/>
</dbReference>
<dbReference type="InterPro" id="IPR000182">
    <property type="entry name" value="GNAT_dom"/>
</dbReference>